<dbReference type="Proteomes" id="UP000182840">
    <property type="component" value="Chromosome"/>
</dbReference>
<proteinExistence type="predicted"/>
<sequence length="266" mass="29823">MEGGAVAEIQDILDRLAADNGVAIPLAIESGSRAWGFPSPDSDYDCRFVYLRPATETFTLFPRRDVIEHPLSSLIDVGGWELSKALRLLIRGNAVIIEWLTSPFAYREHPEFRAGFLDLAEDVADRSLVARHYFHLAEGQSVRFLDNPDGEVALKKLLYVLRPLMALRWLSARPDAAVAPMNFGLLLDGVDLSADVRQDISDLLERKRTTRELGTGKIPGSIHEFISGTLRDMEDFREAPAEKDTEAGERAADDFWRNWTERLSPA</sequence>
<protein>
    <recommendedName>
        <fullName evidence="3">Nucleotidyltransferase</fullName>
    </recommendedName>
</protein>
<dbReference type="STRING" id="1670800.BSQ44_00715"/>
<evidence type="ECO:0008006" key="3">
    <source>
        <dbReference type="Google" id="ProtNLM"/>
    </source>
</evidence>
<evidence type="ECO:0000313" key="2">
    <source>
        <dbReference type="Proteomes" id="UP000182840"/>
    </source>
</evidence>
<dbReference type="KEGG" id="meso:BSQ44_00715"/>
<dbReference type="PANTHER" id="PTHR34817:SF2">
    <property type="entry name" value="NUCLEOTIDYLTRANSFERASE"/>
    <property type="match status" value="1"/>
</dbReference>
<keyword evidence="2" id="KW-1185">Reference proteome</keyword>
<dbReference type="Pfam" id="PF10127">
    <property type="entry name" value="RlaP"/>
    <property type="match status" value="1"/>
</dbReference>
<gene>
    <name evidence="1" type="ORF">BSQ44_00715</name>
</gene>
<dbReference type="EMBL" id="CP018171">
    <property type="protein sequence ID" value="APH74318.1"/>
    <property type="molecule type" value="Genomic_DNA"/>
</dbReference>
<evidence type="ECO:0000313" key="1">
    <source>
        <dbReference type="EMBL" id="APH74318.1"/>
    </source>
</evidence>
<dbReference type="AlphaFoldDB" id="A0A1L3SY53"/>
<dbReference type="PANTHER" id="PTHR34817">
    <property type="entry name" value="NUCLEOTIDYLTRANSFERASE"/>
    <property type="match status" value="1"/>
</dbReference>
<name>A0A1L3SY53_9HYPH</name>
<organism evidence="1 2">
    <name type="scientific">Aquibium oceanicum</name>
    <dbReference type="NCBI Taxonomy" id="1670800"/>
    <lineage>
        <taxon>Bacteria</taxon>
        <taxon>Pseudomonadati</taxon>
        <taxon>Pseudomonadota</taxon>
        <taxon>Alphaproteobacteria</taxon>
        <taxon>Hyphomicrobiales</taxon>
        <taxon>Phyllobacteriaceae</taxon>
        <taxon>Aquibium</taxon>
    </lineage>
</organism>
<reference evidence="2" key="1">
    <citation type="submission" date="2016-11" db="EMBL/GenBank/DDBJ databases">
        <title>Mesorhizobium oceanicum sp. nov., isolated from deep seawater in South China Sea.</title>
        <authorList>
            <person name="Fu G.-Y."/>
        </authorList>
    </citation>
    <scope>NUCLEOTIDE SEQUENCE [LARGE SCALE GENOMIC DNA]</scope>
    <source>
        <strain evidence="2">B7</strain>
    </source>
</reference>
<accession>A0A1L3SY53</accession>
<dbReference type="InterPro" id="IPR018775">
    <property type="entry name" value="RlaP"/>
</dbReference>